<feature type="region of interest" description="Disordered" evidence="1">
    <location>
        <begin position="490"/>
        <end position="530"/>
    </location>
</feature>
<dbReference type="Proteomes" id="UP001273589">
    <property type="component" value="Unassembled WGS sequence"/>
</dbReference>
<dbReference type="InterPro" id="IPR024498">
    <property type="entry name" value="DUF2786"/>
</dbReference>
<protein>
    <submittedName>
        <fullName evidence="4">DUF2786 domain-containing protein</fullName>
    </submittedName>
</protein>
<comment type="caution">
    <text evidence="4">The sequence shown here is derived from an EMBL/GenBank/DDBJ whole genome shotgun (WGS) entry which is preliminary data.</text>
</comment>
<proteinExistence type="predicted"/>
<gene>
    <name evidence="4" type="ORF">PV367_30575</name>
</gene>
<dbReference type="AlphaFoldDB" id="A0AAJ2PUY8"/>
<sequence length="782" mass="85447">MTEHDTTHAPASVSAFATARKAWLRARVTELSEALSDFGPQLHALIPADLGDQRLVKALVLCRVAADEARVQPVAETVAWLELLIPHGHRHDLADAVRGLRSTLIEAEDPALWSWHARAWEELVLALWRRDRAGTVGSGRAGDELVSRWGVRTADTAEIAHPERAPHENGMSLTSLADYLADEAEEPHSLLAQAVLSQPSVAEAIENSLAVHEEGLQNAGHLAFLAEQQLCERELAAWCDKQASGGSPATEDFLTELYESAETYADQVLDPVIRALPGCERTLLRTATQPDRRARNEYLSEFLDCVATSSPSAWQDGALDPSVAEEAAAHHVRGELTWHAMRGSVPVWYHIVTSPQERAAALAFSGAASSSAIRVHADVVIARQEALFEGLGLDGPVDEPEDWYPEPGIELRYSRQSATDLCELLALAELGHARLEFLIRGADGGFALLRSLRAEIRHGDAVDWRRGALDGLEQLVPSVDDLADVIAAEELTDQQEGEDEDEDEWGEPDDTCEGSGSDTREAPAPAKSARLPADMLAKVRAILRLAENPAATQAESEAFLQKATAMMAKYGIEQAMLRGDDPTPEQPADRVWEMVAPWMSECKRLLSSIAYAMRCHPVYPGGKANKHRVHLFGFDSDLHSVEVLYASLRLQMLQGAELADARHRPPGELPRAYKRSWMLGFIRAVALRIGEAERAAREDTERDRTEAAATDTPVQGRSVALVLADRTTAVEAKVASRYPKLGKVRRTRFTGSGYRQGHADGQQADIGGSAFADQPDRPELGD</sequence>
<accession>A0AAJ2PUY8</accession>
<evidence type="ECO:0000259" key="2">
    <source>
        <dbReference type="Pfam" id="PF10979"/>
    </source>
</evidence>
<feature type="compositionally biased region" description="Acidic residues" evidence="1">
    <location>
        <begin position="490"/>
        <end position="512"/>
    </location>
</feature>
<feature type="domain" description="DUF2786" evidence="2">
    <location>
        <begin position="535"/>
        <end position="574"/>
    </location>
</feature>
<feature type="region of interest" description="Disordered" evidence="1">
    <location>
        <begin position="747"/>
        <end position="782"/>
    </location>
</feature>
<dbReference type="RefSeq" id="WP_319695971.1">
    <property type="nucleotide sequence ID" value="NZ_JARAWN010000252.1"/>
</dbReference>
<dbReference type="InterPro" id="IPR055592">
    <property type="entry name" value="DUF7168"/>
</dbReference>
<dbReference type="Pfam" id="PF10979">
    <property type="entry name" value="DUF2786"/>
    <property type="match status" value="1"/>
</dbReference>
<feature type="domain" description="DUF7168" evidence="3">
    <location>
        <begin position="598"/>
        <end position="708"/>
    </location>
</feature>
<evidence type="ECO:0000313" key="5">
    <source>
        <dbReference type="Proteomes" id="UP001273589"/>
    </source>
</evidence>
<name>A0AAJ2PUY8_9ACTN</name>
<evidence type="ECO:0000313" key="4">
    <source>
        <dbReference type="EMBL" id="MDX3134032.1"/>
    </source>
</evidence>
<dbReference type="EMBL" id="JARAWN010000252">
    <property type="protein sequence ID" value="MDX3134032.1"/>
    <property type="molecule type" value="Genomic_DNA"/>
</dbReference>
<organism evidence="4 5">
    <name type="scientific">Streptomyces europaeiscabiei</name>
    <dbReference type="NCBI Taxonomy" id="146819"/>
    <lineage>
        <taxon>Bacteria</taxon>
        <taxon>Bacillati</taxon>
        <taxon>Actinomycetota</taxon>
        <taxon>Actinomycetes</taxon>
        <taxon>Kitasatosporales</taxon>
        <taxon>Streptomycetaceae</taxon>
        <taxon>Streptomyces</taxon>
    </lineage>
</organism>
<evidence type="ECO:0000256" key="1">
    <source>
        <dbReference type="SAM" id="MobiDB-lite"/>
    </source>
</evidence>
<reference evidence="4" key="1">
    <citation type="journal article" date="2023" name="Microb. Genom.">
        <title>Mesoterricola silvestris gen. nov., sp. nov., Mesoterricola sediminis sp. nov., Geothrix oryzae sp. nov., Geothrix edaphica sp. nov., Geothrix rubra sp. nov., and Geothrix limicola sp. nov., six novel members of Acidobacteriota isolated from soils.</title>
        <authorList>
            <person name="Weisberg A.J."/>
            <person name="Pearce E."/>
            <person name="Kramer C.G."/>
            <person name="Chang J.H."/>
            <person name="Clarke C.R."/>
        </authorList>
    </citation>
    <scope>NUCLEOTIDE SEQUENCE</scope>
    <source>
        <strain evidence="4">ND06-05F</strain>
    </source>
</reference>
<evidence type="ECO:0000259" key="3">
    <source>
        <dbReference type="Pfam" id="PF23771"/>
    </source>
</evidence>
<dbReference type="Pfam" id="PF23771">
    <property type="entry name" value="DUF7168"/>
    <property type="match status" value="1"/>
</dbReference>